<protein>
    <recommendedName>
        <fullName evidence="7 8">Adenine deaminase</fullName>
        <shortName evidence="8">Adenase</shortName>
        <shortName evidence="8">Adenine aminase</shortName>
        <ecNumber evidence="3 8">3.5.4.2</ecNumber>
    </recommendedName>
</protein>
<evidence type="ECO:0000313" key="12">
    <source>
        <dbReference type="Proteomes" id="UP000295416"/>
    </source>
</evidence>
<comment type="cofactor">
    <cofactor evidence="1 8">
        <name>Mn(2+)</name>
        <dbReference type="ChEBI" id="CHEBI:29035"/>
    </cofactor>
</comment>
<dbReference type="Pfam" id="PF01979">
    <property type="entry name" value="Amidohydro_1"/>
    <property type="match status" value="1"/>
</dbReference>
<dbReference type="PANTHER" id="PTHR11113">
    <property type="entry name" value="N-ACETYLGLUCOSAMINE-6-PHOSPHATE DEACETYLASE"/>
    <property type="match status" value="1"/>
</dbReference>
<feature type="domain" description="Adenine deaminase C-terminal" evidence="10">
    <location>
        <begin position="405"/>
        <end position="573"/>
    </location>
</feature>
<dbReference type="CDD" id="cd01295">
    <property type="entry name" value="AdeC"/>
    <property type="match status" value="1"/>
</dbReference>
<evidence type="ECO:0000256" key="7">
    <source>
        <dbReference type="ARBA" id="ARBA00069718"/>
    </source>
</evidence>
<dbReference type="HAMAP" id="MF_01518">
    <property type="entry name" value="Adenine_deamin"/>
    <property type="match status" value="1"/>
</dbReference>
<dbReference type="PANTHER" id="PTHR11113:SF2">
    <property type="entry name" value="ADENINE DEAMINASE"/>
    <property type="match status" value="1"/>
</dbReference>
<proteinExistence type="inferred from homology"/>
<dbReference type="GO" id="GO:0000034">
    <property type="term" value="F:adenine deaminase activity"/>
    <property type="evidence" value="ECO:0007669"/>
    <property type="project" value="UniProtKB-UniRule"/>
</dbReference>
<dbReference type="InterPro" id="IPR026912">
    <property type="entry name" value="Adenine_deam_C"/>
</dbReference>
<dbReference type="Gene3D" id="2.30.40.10">
    <property type="entry name" value="Urease, subunit C, domain 1"/>
    <property type="match status" value="1"/>
</dbReference>
<evidence type="ECO:0000256" key="2">
    <source>
        <dbReference type="ARBA" id="ARBA00006773"/>
    </source>
</evidence>
<keyword evidence="4 8" id="KW-0378">Hydrolase</keyword>
<evidence type="ECO:0000256" key="4">
    <source>
        <dbReference type="ARBA" id="ARBA00022801"/>
    </source>
</evidence>
<dbReference type="InterPro" id="IPR006680">
    <property type="entry name" value="Amidohydro-rel"/>
</dbReference>
<evidence type="ECO:0000256" key="1">
    <source>
        <dbReference type="ARBA" id="ARBA00001936"/>
    </source>
</evidence>
<keyword evidence="12" id="KW-1185">Reference proteome</keyword>
<evidence type="ECO:0000259" key="10">
    <source>
        <dbReference type="Pfam" id="PF13382"/>
    </source>
</evidence>
<dbReference type="AlphaFoldDB" id="A0A4R2NSR0"/>
<dbReference type="EMBL" id="SLXK01000024">
    <property type="protein sequence ID" value="TCP24514.1"/>
    <property type="molecule type" value="Genomic_DNA"/>
</dbReference>
<dbReference type="InterPro" id="IPR032466">
    <property type="entry name" value="Metal_Hydrolase"/>
</dbReference>
<organism evidence="11 12">
    <name type="scientific">Scopulibacillus darangshiensis</name>
    <dbReference type="NCBI Taxonomy" id="442528"/>
    <lineage>
        <taxon>Bacteria</taxon>
        <taxon>Bacillati</taxon>
        <taxon>Bacillota</taxon>
        <taxon>Bacilli</taxon>
        <taxon>Bacillales</taxon>
        <taxon>Sporolactobacillaceae</taxon>
        <taxon>Scopulibacillus</taxon>
    </lineage>
</organism>
<dbReference type="SUPFAM" id="SSF51556">
    <property type="entry name" value="Metallo-dependent hydrolases"/>
    <property type="match status" value="1"/>
</dbReference>
<gene>
    <name evidence="8" type="primary">ade</name>
    <name evidence="11" type="ORF">EV207_12412</name>
</gene>
<evidence type="ECO:0000256" key="8">
    <source>
        <dbReference type="HAMAP-Rule" id="MF_01518"/>
    </source>
</evidence>
<dbReference type="InterPro" id="IPR011059">
    <property type="entry name" value="Metal-dep_hydrolase_composite"/>
</dbReference>
<comment type="caution">
    <text evidence="11">The sequence shown here is derived from an EMBL/GenBank/DDBJ whole genome shotgun (WGS) entry which is preliminary data.</text>
</comment>
<dbReference type="EC" id="3.5.4.2" evidence="3 8"/>
<evidence type="ECO:0000256" key="6">
    <source>
        <dbReference type="ARBA" id="ARBA00047720"/>
    </source>
</evidence>
<name>A0A4R2NSR0_9BACL</name>
<evidence type="ECO:0000259" key="9">
    <source>
        <dbReference type="Pfam" id="PF01979"/>
    </source>
</evidence>
<dbReference type="Pfam" id="PF13382">
    <property type="entry name" value="Adenine_deam_C"/>
    <property type="match status" value="1"/>
</dbReference>
<comment type="similarity">
    <text evidence="2 8">Belongs to the metallo-dependent hydrolases superfamily. Adenine deaminase family.</text>
</comment>
<accession>A0A4R2NSR0</accession>
<dbReference type="OrthoDB" id="9775607at2"/>
<dbReference type="SUPFAM" id="SSF51338">
    <property type="entry name" value="Composite domain of metallo-dependent hydrolases"/>
    <property type="match status" value="1"/>
</dbReference>
<dbReference type="RefSeq" id="WP_132746941.1">
    <property type="nucleotide sequence ID" value="NZ_SLXK01000024.1"/>
</dbReference>
<dbReference type="Proteomes" id="UP000295416">
    <property type="component" value="Unassembled WGS sequence"/>
</dbReference>
<dbReference type="GO" id="GO:0006146">
    <property type="term" value="P:adenine catabolic process"/>
    <property type="evidence" value="ECO:0007669"/>
    <property type="project" value="InterPro"/>
</dbReference>
<evidence type="ECO:0000313" key="11">
    <source>
        <dbReference type="EMBL" id="TCP24514.1"/>
    </source>
</evidence>
<reference evidence="11 12" key="1">
    <citation type="submission" date="2019-03" db="EMBL/GenBank/DDBJ databases">
        <title>Genomic Encyclopedia of Type Strains, Phase IV (KMG-IV): sequencing the most valuable type-strain genomes for metagenomic binning, comparative biology and taxonomic classification.</title>
        <authorList>
            <person name="Goeker M."/>
        </authorList>
    </citation>
    <scope>NUCLEOTIDE SEQUENCE [LARGE SCALE GENOMIC DNA]</scope>
    <source>
        <strain evidence="11 12">DSM 19377</strain>
    </source>
</reference>
<dbReference type="Gene3D" id="3.20.20.140">
    <property type="entry name" value="Metal-dependent hydrolases"/>
    <property type="match status" value="1"/>
</dbReference>
<evidence type="ECO:0000256" key="3">
    <source>
        <dbReference type="ARBA" id="ARBA00012782"/>
    </source>
</evidence>
<sequence>MAITKDRMKRRIAVAGKKKKADLVIKNGKIVDVFNGGMMEADIAVTDGYIVGIGNYEGLKTIDAKGKIISPALIDGHVHIESSMLTPKEFAKVLIPHGVTTAVTDPHEIANVAGEGGIRYMLDDAVDCGMDIYTMLPSSVPATAYENNGARLDAEDLEPFYHHKNVLGLAEVMDYPAVMNASDQILEKLLVTFKHSTRVDGHAAGLDADAINVYKAAGIQTDHECVSINEAKDRLSRGMYVMIREGSVPKDLRALIGLVNDRNARRFLFCTDDKHTDDLIEEGSVDHNIRMAVKLGLDPVTAIQMASLNAAECYHLKNKGAIAPGYEANFLVLDDLNTFQIKSVYQKGRLVSENGALISESQAHQADITAVSGTINIPDVTANDLNITLGDDTKAHIIEIVPNSLVTNHVIDDVPTIDGSFTPSAEIDLLKMTVIERHKGTGNIGLGIVKGLHITSGAMATTVAHDSHNLVVAGMSDEDMLIAIEEIKKINGGMVVVKDGRVIACLPLPIAGLISDQPNLAVNEKLRDIHHALTEVGASSAFNPFLTLSFLCLPVIPEIKLTDKGLFDVTSFQHIDIVEKEKQTVTI</sequence>
<comment type="catalytic activity">
    <reaction evidence="6 8">
        <text>adenine + H2O + H(+) = hypoxanthine + NH4(+)</text>
        <dbReference type="Rhea" id="RHEA:23688"/>
        <dbReference type="ChEBI" id="CHEBI:15377"/>
        <dbReference type="ChEBI" id="CHEBI:15378"/>
        <dbReference type="ChEBI" id="CHEBI:16708"/>
        <dbReference type="ChEBI" id="CHEBI:17368"/>
        <dbReference type="ChEBI" id="CHEBI:28938"/>
        <dbReference type="EC" id="3.5.4.2"/>
    </reaction>
</comment>
<dbReference type="InterPro" id="IPR006679">
    <property type="entry name" value="Adenine_deam"/>
</dbReference>
<dbReference type="NCBIfam" id="TIGR01178">
    <property type="entry name" value="ade"/>
    <property type="match status" value="1"/>
</dbReference>
<feature type="domain" description="Amidohydrolase-related" evidence="9">
    <location>
        <begin position="68"/>
        <end position="351"/>
    </location>
</feature>
<evidence type="ECO:0000256" key="5">
    <source>
        <dbReference type="ARBA" id="ARBA00023211"/>
    </source>
</evidence>
<dbReference type="FunFam" id="3.20.20.140:FF:000016">
    <property type="entry name" value="Adenine deaminase"/>
    <property type="match status" value="1"/>
</dbReference>
<keyword evidence="5 8" id="KW-0464">Manganese</keyword>